<dbReference type="STRING" id="560819.SAMN05428998_14147"/>
<dbReference type="Gene3D" id="2.40.50.100">
    <property type="match status" value="1"/>
</dbReference>
<dbReference type="EMBL" id="FWZX01000041">
    <property type="protein sequence ID" value="SMF80538.1"/>
    <property type="molecule type" value="Genomic_DNA"/>
</dbReference>
<keyword evidence="2" id="KW-0175">Coiled coil</keyword>
<keyword evidence="5" id="KW-1185">Reference proteome</keyword>
<organism evidence="4 5">
    <name type="scientific">Tistlia consotensis USBA 355</name>
    <dbReference type="NCBI Taxonomy" id="560819"/>
    <lineage>
        <taxon>Bacteria</taxon>
        <taxon>Pseudomonadati</taxon>
        <taxon>Pseudomonadota</taxon>
        <taxon>Alphaproteobacteria</taxon>
        <taxon>Rhodospirillales</taxon>
        <taxon>Rhodovibrionaceae</taxon>
        <taxon>Tistlia</taxon>
    </lineage>
</organism>
<protein>
    <submittedName>
        <fullName evidence="4">RND family efflux transporter, MFP subunit</fullName>
    </submittedName>
</protein>
<gene>
    <name evidence="4" type="ORF">SAMN05428998_14147</name>
</gene>
<dbReference type="NCBIfam" id="TIGR01730">
    <property type="entry name" value="RND_mfp"/>
    <property type="match status" value="1"/>
</dbReference>
<evidence type="ECO:0000313" key="4">
    <source>
        <dbReference type="EMBL" id="SMF80538.1"/>
    </source>
</evidence>
<comment type="similarity">
    <text evidence="1">Belongs to the membrane fusion protein (MFP) (TC 8.A.1) family.</text>
</comment>
<evidence type="ECO:0000256" key="3">
    <source>
        <dbReference type="SAM" id="SignalP"/>
    </source>
</evidence>
<accession>A0A1Y6CVN9</accession>
<dbReference type="AlphaFoldDB" id="A0A1Y6CVN9"/>
<evidence type="ECO:0000313" key="5">
    <source>
        <dbReference type="Proteomes" id="UP000192917"/>
    </source>
</evidence>
<dbReference type="PROSITE" id="PS51257">
    <property type="entry name" value="PROKAR_LIPOPROTEIN"/>
    <property type="match status" value="1"/>
</dbReference>
<sequence length="264" mass="28927">MALRRLAARPRAILRPVAAALALGLSCLAGGALAQNDRLTVETPRQEIRAQLRAPRSTTLAAGMAGRIDFLELRDGDRFEPGQVLVRFDCKAVQYNVAIGHALRNKASKVYENKRRLGQLGSIAALDIDVAAADLAQASAELDLAEERLSRCEIKAPFPGIAAEVPVRRYQYVNEGEPLMQILDDRELEVEMLLPSIWLLYLKDGDRFQVALDETGKTYDATLVRFSGRIDAVSQTIKAYGKIQGKNPELLAGMSGRASFPQVP</sequence>
<evidence type="ECO:0000256" key="2">
    <source>
        <dbReference type="SAM" id="Coils"/>
    </source>
</evidence>
<keyword evidence="3" id="KW-0732">Signal</keyword>
<dbReference type="Gene3D" id="2.40.30.170">
    <property type="match status" value="1"/>
</dbReference>
<feature type="signal peptide" evidence="3">
    <location>
        <begin position="1"/>
        <end position="34"/>
    </location>
</feature>
<dbReference type="RefSeq" id="WP_089229692.1">
    <property type="nucleotide sequence ID" value="NZ_FWZX01000041.1"/>
</dbReference>
<dbReference type="Gene3D" id="1.10.287.470">
    <property type="entry name" value="Helix hairpin bin"/>
    <property type="match status" value="1"/>
</dbReference>
<name>A0A1Y6CVN9_9PROT</name>
<dbReference type="GO" id="GO:1990281">
    <property type="term" value="C:efflux pump complex"/>
    <property type="evidence" value="ECO:0007669"/>
    <property type="project" value="TreeGrafter"/>
</dbReference>
<feature type="chain" id="PRO_5012667105" evidence="3">
    <location>
        <begin position="35"/>
        <end position="264"/>
    </location>
</feature>
<dbReference type="SUPFAM" id="SSF111369">
    <property type="entry name" value="HlyD-like secretion proteins"/>
    <property type="match status" value="1"/>
</dbReference>
<feature type="coiled-coil region" evidence="2">
    <location>
        <begin position="128"/>
        <end position="155"/>
    </location>
</feature>
<reference evidence="4 5" key="1">
    <citation type="submission" date="2017-04" db="EMBL/GenBank/DDBJ databases">
        <authorList>
            <person name="Afonso C.L."/>
            <person name="Miller P.J."/>
            <person name="Scott M.A."/>
            <person name="Spackman E."/>
            <person name="Goraichik I."/>
            <person name="Dimitrov K.M."/>
            <person name="Suarez D.L."/>
            <person name="Swayne D.E."/>
        </authorList>
    </citation>
    <scope>NUCLEOTIDE SEQUENCE [LARGE SCALE GENOMIC DNA]</scope>
    <source>
        <strain evidence="4 5">USBA 355</strain>
    </source>
</reference>
<dbReference type="GO" id="GO:0015562">
    <property type="term" value="F:efflux transmembrane transporter activity"/>
    <property type="evidence" value="ECO:0007669"/>
    <property type="project" value="TreeGrafter"/>
</dbReference>
<dbReference type="PANTHER" id="PTHR30469">
    <property type="entry name" value="MULTIDRUG RESISTANCE PROTEIN MDTA"/>
    <property type="match status" value="1"/>
</dbReference>
<proteinExistence type="inferred from homology"/>
<dbReference type="InterPro" id="IPR006143">
    <property type="entry name" value="RND_pump_MFP"/>
</dbReference>
<evidence type="ECO:0000256" key="1">
    <source>
        <dbReference type="ARBA" id="ARBA00009477"/>
    </source>
</evidence>
<dbReference type="Proteomes" id="UP000192917">
    <property type="component" value="Unassembled WGS sequence"/>
</dbReference>